<dbReference type="CDD" id="cd12797">
    <property type="entry name" value="M23_peptidase"/>
    <property type="match status" value="1"/>
</dbReference>
<evidence type="ECO:0000259" key="2">
    <source>
        <dbReference type="Pfam" id="PF01551"/>
    </source>
</evidence>
<keyword evidence="3" id="KW-0614">Plasmid</keyword>
<evidence type="ECO:0000313" key="3">
    <source>
        <dbReference type="EMBL" id="QDX90999.1"/>
    </source>
</evidence>
<keyword evidence="1" id="KW-0472">Membrane</keyword>
<keyword evidence="4" id="KW-1185">Reference proteome</keyword>
<dbReference type="AlphaFoldDB" id="A0A518V1Y1"/>
<dbReference type="InterPro" id="IPR050570">
    <property type="entry name" value="Cell_wall_metabolism_enzyme"/>
</dbReference>
<name>A0A518V1Y1_BRELA</name>
<protein>
    <submittedName>
        <fullName evidence="3">M23 family metallopeptidase</fullName>
    </submittedName>
</protein>
<organism evidence="3 4">
    <name type="scientific">Brevibacillus laterosporus</name>
    <name type="common">Bacillus laterosporus</name>
    <dbReference type="NCBI Taxonomy" id="1465"/>
    <lineage>
        <taxon>Bacteria</taxon>
        <taxon>Bacillati</taxon>
        <taxon>Bacillota</taxon>
        <taxon>Bacilli</taxon>
        <taxon>Bacillales</taxon>
        <taxon>Paenibacillaceae</taxon>
        <taxon>Brevibacillus</taxon>
    </lineage>
</organism>
<accession>A0A518V1Y1</accession>
<dbReference type="PANTHER" id="PTHR21666:SF270">
    <property type="entry name" value="MUREIN HYDROLASE ACTIVATOR ENVC"/>
    <property type="match status" value="1"/>
</dbReference>
<keyword evidence="1" id="KW-1133">Transmembrane helix</keyword>
<evidence type="ECO:0000256" key="1">
    <source>
        <dbReference type="SAM" id="Phobius"/>
    </source>
</evidence>
<geneLocation type="plasmid" evidence="3 4">
    <name>p1821L01</name>
</geneLocation>
<dbReference type="InterPro" id="IPR011055">
    <property type="entry name" value="Dup_hybrid_motif"/>
</dbReference>
<sequence>MNFVSNIVKSLVRMIFTISIPILLVIVVGFLGIAMIYILPVTYLQTDGVLAFFTTGDEDWDLERDKKLGETYKELVIKDLGSKELQVYTPSQYEQAESFALDWTVLAAVDRILGDPTMNDKINRNPQPEKHYKAIKPNFIWKPHIVIVKEKRETEDGSTYWVTFEYKVQLLTKVKSYNQHHELNYRKEIVTTSTKIIEKWVLDEVETQTLDQNENRLIKLLKSYKLPQKDIEMVEELALVYSESPNHQETQDIFDQIKNGNGNQEEGKAPQEWTGTLPLLGVIGKDFVQTSYFGYRTDPFTGKTAYHDGADLAAPAGTPVYAPIKGIVVYASTMRGFGNTIMIEHGGYLTLYGHLSTIHVRKSQQVAVGDLIGRVGSTGQSTGPHLHWSLYENSFGKKNARDPMTYKPRK</sequence>
<dbReference type="Proteomes" id="UP000319432">
    <property type="component" value="Plasmid p1821L01"/>
</dbReference>
<feature type="transmembrane region" description="Helical" evidence="1">
    <location>
        <begin position="12"/>
        <end position="39"/>
    </location>
</feature>
<dbReference type="InterPro" id="IPR016047">
    <property type="entry name" value="M23ase_b-sheet_dom"/>
</dbReference>
<keyword evidence="1" id="KW-0812">Transmembrane</keyword>
<dbReference type="SUPFAM" id="SSF51261">
    <property type="entry name" value="Duplicated hybrid motif"/>
    <property type="match status" value="1"/>
</dbReference>
<dbReference type="Gene3D" id="2.70.70.10">
    <property type="entry name" value="Glucose Permease (Domain IIA)"/>
    <property type="match status" value="1"/>
</dbReference>
<dbReference type="PANTHER" id="PTHR21666">
    <property type="entry name" value="PEPTIDASE-RELATED"/>
    <property type="match status" value="1"/>
</dbReference>
<dbReference type="Pfam" id="PF01551">
    <property type="entry name" value="Peptidase_M23"/>
    <property type="match status" value="1"/>
</dbReference>
<evidence type="ECO:0000313" key="4">
    <source>
        <dbReference type="Proteomes" id="UP000319432"/>
    </source>
</evidence>
<feature type="domain" description="M23ase beta-sheet core" evidence="2">
    <location>
        <begin position="306"/>
        <end position="393"/>
    </location>
</feature>
<proteinExistence type="predicted"/>
<dbReference type="GO" id="GO:0004222">
    <property type="term" value="F:metalloendopeptidase activity"/>
    <property type="evidence" value="ECO:0007669"/>
    <property type="project" value="TreeGrafter"/>
</dbReference>
<gene>
    <name evidence="3" type="ORF">EEL30_00580</name>
</gene>
<reference evidence="3 4" key="1">
    <citation type="submission" date="2018-11" db="EMBL/GenBank/DDBJ databases">
        <title>Phylogenetic determinants of toxin gene distribution in genomes of Brevibacillus laterosporus.</title>
        <authorList>
            <person name="Glare T.R."/>
            <person name="Durrant A."/>
            <person name="Berry C."/>
            <person name="Palma L."/>
            <person name="Ormskirk M."/>
            <person name="Cox M.O."/>
        </authorList>
    </citation>
    <scope>NUCLEOTIDE SEQUENCE [LARGE SCALE GENOMIC DNA]</scope>
    <source>
        <strain evidence="3 4">1821L</strain>
        <plasmid evidence="3 4">p1821L01</plasmid>
    </source>
</reference>
<dbReference type="OrthoDB" id="9805070at2"/>
<dbReference type="EMBL" id="CP033461">
    <property type="protein sequence ID" value="QDX90999.1"/>
    <property type="molecule type" value="Genomic_DNA"/>
</dbReference>